<name>A0A4Q2R6H9_9HYPH</name>
<sequence>MLLVSALGITHHIVAPDRLARSAEQAAPHLRAIWAATAAGAIGFGHVIQHSGAFRFTSGRPVVLIVGDDFDLSFGPAAFHRKSLRRFLRDAGAAVIVSGAPDPMPYGAALAGAILTGKNAAIIESREAHEPAWIALVKEAQPGLPMLVSTPGATSSVRH</sequence>
<dbReference type="OrthoDB" id="7840518at2"/>
<dbReference type="AlphaFoldDB" id="A0A4Q2R6H9"/>
<organism evidence="1 2">
    <name type="scientific">Lichenibacterium ramalinae</name>
    <dbReference type="NCBI Taxonomy" id="2316527"/>
    <lineage>
        <taxon>Bacteria</taxon>
        <taxon>Pseudomonadati</taxon>
        <taxon>Pseudomonadota</taxon>
        <taxon>Alphaproteobacteria</taxon>
        <taxon>Hyphomicrobiales</taxon>
        <taxon>Lichenihabitantaceae</taxon>
        <taxon>Lichenibacterium</taxon>
    </lineage>
</organism>
<protein>
    <submittedName>
        <fullName evidence="1">Uncharacterized protein</fullName>
    </submittedName>
</protein>
<dbReference type="EMBL" id="QYBC01000055">
    <property type="protein sequence ID" value="RYB01303.1"/>
    <property type="molecule type" value="Genomic_DNA"/>
</dbReference>
<dbReference type="RefSeq" id="WP_129222312.1">
    <property type="nucleotide sequence ID" value="NZ_QYBC01000055.1"/>
</dbReference>
<accession>A0A4Q2R6H9</accession>
<reference evidence="1 2" key="1">
    <citation type="submission" date="2018-09" db="EMBL/GenBank/DDBJ databases">
        <authorList>
            <person name="Grouzdev D.S."/>
            <person name="Krutkina M.S."/>
        </authorList>
    </citation>
    <scope>NUCLEOTIDE SEQUENCE [LARGE SCALE GENOMIC DNA]</scope>
    <source>
        <strain evidence="1 2">RmlP001</strain>
    </source>
</reference>
<evidence type="ECO:0000313" key="2">
    <source>
        <dbReference type="Proteomes" id="UP000289411"/>
    </source>
</evidence>
<proteinExistence type="predicted"/>
<evidence type="ECO:0000313" key="1">
    <source>
        <dbReference type="EMBL" id="RYB01303.1"/>
    </source>
</evidence>
<reference evidence="1 2" key="2">
    <citation type="submission" date="2019-02" db="EMBL/GenBank/DDBJ databases">
        <title>'Lichenibacterium ramalinii' gen. nov. sp. nov., 'Lichenibacterium minor' gen. nov. sp. nov.</title>
        <authorList>
            <person name="Pankratov T."/>
        </authorList>
    </citation>
    <scope>NUCLEOTIDE SEQUENCE [LARGE SCALE GENOMIC DNA]</scope>
    <source>
        <strain evidence="1 2">RmlP001</strain>
    </source>
</reference>
<gene>
    <name evidence="1" type="ORF">D3272_26865</name>
</gene>
<keyword evidence="2" id="KW-1185">Reference proteome</keyword>
<comment type="caution">
    <text evidence="1">The sequence shown here is derived from an EMBL/GenBank/DDBJ whole genome shotgun (WGS) entry which is preliminary data.</text>
</comment>
<dbReference type="Proteomes" id="UP000289411">
    <property type="component" value="Unassembled WGS sequence"/>
</dbReference>